<reference evidence="6" key="1">
    <citation type="journal article" date="2012" name="Proc. Natl. Acad. Sci. U.S.A.">
        <title>Antigenic diversity is generated by distinct evolutionary mechanisms in African trypanosome species.</title>
        <authorList>
            <person name="Jackson A.P."/>
            <person name="Berry A."/>
            <person name="Aslett M."/>
            <person name="Allison H.C."/>
            <person name="Burton P."/>
            <person name="Vavrova-Anderson J."/>
            <person name="Brown R."/>
            <person name="Browne H."/>
            <person name="Corton N."/>
            <person name="Hauser H."/>
            <person name="Gamble J."/>
            <person name="Gilderthorp R."/>
            <person name="Marcello L."/>
            <person name="McQuillan J."/>
            <person name="Otto T.D."/>
            <person name="Quail M.A."/>
            <person name="Sanders M.J."/>
            <person name="van Tonder A."/>
            <person name="Ginger M.L."/>
            <person name="Field M.C."/>
            <person name="Barry J.D."/>
            <person name="Hertz-Fowler C."/>
            <person name="Berriman M."/>
        </authorList>
    </citation>
    <scope>NUCLEOTIDE SEQUENCE</scope>
    <source>
        <strain evidence="6">Y486</strain>
    </source>
</reference>
<dbReference type="SMART" id="SM00220">
    <property type="entry name" value="S_TKc"/>
    <property type="match status" value="1"/>
</dbReference>
<dbReference type="CDD" id="cd14008">
    <property type="entry name" value="STKc_LKB1_CaMKK"/>
    <property type="match status" value="1"/>
</dbReference>
<dbReference type="InterPro" id="IPR011009">
    <property type="entry name" value="Kinase-like_dom_sf"/>
</dbReference>
<evidence type="ECO:0000256" key="2">
    <source>
        <dbReference type="ARBA" id="ARBA00022840"/>
    </source>
</evidence>
<dbReference type="SUPFAM" id="SSF56112">
    <property type="entry name" value="Protein kinase-like (PK-like)"/>
    <property type="match status" value="1"/>
</dbReference>
<feature type="region of interest" description="Disordered" evidence="4">
    <location>
        <begin position="500"/>
        <end position="535"/>
    </location>
</feature>
<protein>
    <submittedName>
        <fullName evidence="6">Putative serine/threonine protein kinase</fullName>
        <ecNumber evidence="6">2.7.1.-</ecNumber>
    </submittedName>
</protein>
<dbReference type="Gene3D" id="1.10.510.10">
    <property type="entry name" value="Transferase(Phosphotransferase) domain 1"/>
    <property type="match status" value="1"/>
</dbReference>
<name>G0UBP7_TRYVY</name>
<dbReference type="PROSITE" id="PS50011">
    <property type="entry name" value="PROTEIN_KINASE_DOM"/>
    <property type="match status" value="1"/>
</dbReference>
<dbReference type="PANTHER" id="PTHR24346:SF30">
    <property type="entry name" value="MATERNAL EMBRYONIC LEUCINE ZIPPER KINASE"/>
    <property type="match status" value="1"/>
</dbReference>
<feature type="domain" description="Protein kinase" evidence="5">
    <location>
        <begin position="184"/>
        <end position="477"/>
    </location>
</feature>
<dbReference type="InterPro" id="IPR000719">
    <property type="entry name" value="Prot_kinase_dom"/>
</dbReference>
<dbReference type="InterPro" id="IPR008271">
    <property type="entry name" value="Ser/Thr_kinase_AS"/>
</dbReference>
<dbReference type="InterPro" id="IPR017441">
    <property type="entry name" value="Protein_kinase_ATP_BS"/>
</dbReference>
<dbReference type="GO" id="GO:0004674">
    <property type="term" value="F:protein serine/threonine kinase activity"/>
    <property type="evidence" value="ECO:0007669"/>
    <property type="project" value="UniProtKB-KW"/>
</dbReference>
<evidence type="ECO:0000313" key="6">
    <source>
        <dbReference type="EMBL" id="CCC53245.1"/>
    </source>
</evidence>
<dbReference type="Gene3D" id="3.30.200.20">
    <property type="entry name" value="Phosphorylase Kinase, domain 1"/>
    <property type="match status" value="1"/>
</dbReference>
<dbReference type="PROSITE" id="PS00107">
    <property type="entry name" value="PROTEIN_KINASE_ATP"/>
    <property type="match status" value="1"/>
</dbReference>
<feature type="region of interest" description="Disordered" evidence="4">
    <location>
        <begin position="560"/>
        <end position="582"/>
    </location>
</feature>
<dbReference type="EMBL" id="HE573027">
    <property type="protein sequence ID" value="CCC53245.1"/>
    <property type="molecule type" value="Genomic_DNA"/>
</dbReference>
<dbReference type="GO" id="GO:0005737">
    <property type="term" value="C:cytoplasm"/>
    <property type="evidence" value="ECO:0007669"/>
    <property type="project" value="TreeGrafter"/>
</dbReference>
<dbReference type="GO" id="GO:0005524">
    <property type="term" value="F:ATP binding"/>
    <property type="evidence" value="ECO:0007669"/>
    <property type="project" value="UniProtKB-UniRule"/>
</dbReference>
<dbReference type="AlphaFoldDB" id="G0UBP7"/>
<dbReference type="VEuPathDB" id="TriTrypDB:TvY486_1107290"/>
<feature type="compositionally biased region" description="Polar residues" evidence="4">
    <location>
        <begin position="500"/>
        <end position="510"/>
    </location>
</feature>
<organism evidence="6">
    <name type="scientific">Trypanosoma vivax (strain Y486)</name>
    <dbReference type="NCBI Taxonomy" id="1055687"/>
    <lineage>
        <taxon>Eukaryota</taxon>
        <taxon>Discoba</taxon>
        <taxon>Euglenozoa</taxon>
        <taxon>Kinetoplastea</taxon>
        <taxon>Metakinetoplastina</taxon>
        <taxon>Trypanosomatida</taxon>
        <taxon>Trypanosomatidae</taxon>
        <taxon>Trypanosoma</taxon>
        <taxon>Duttonella</taxon>
    </lineage>
</organism>
<evidence type="ECO:0000256" key="1">
    <source>
        <dbReference type="ARBA" id="ARBA00022741"/>
    </source>
</evidence>
<evidence type="ECO:0000256" key="3">
    <source>
        <dbReference type="PROSITE-ProRule" id="PRU10141"/>
    </source>
</evidence>
<gene>
    <name evidence="6" type="ORF">TVY486_1107290</name>
</gene>
<keyword evidence="6" id="KW-0723">Serine/threonine-protein kinase</keyword>
<accession>G0UBP7</accession>
<evidence type="ECO:0000259" key="5">
    <source>
        <dbReference type="PROSITE" id="PS50011"/>
    </source>
</evidence>
<feature type="binding site" evidence="3">
    <location>
        <position position="213"/>
    </location>
    <ligand>
        <name>ATP</name>
        <dbReference type="ChEBI" id="CHEBI:30616"/>
    </ligand>
</feature>
<dbReference type="PROSITE" id="PS00108">
    <property type="entry name" value="PROTEIN_KINASE_ST"/>
    <property type="match status" value="1"/>
</dbReference>
<dbReference type="GO" id="GO:0035556">
    <property type="term" value="P:intracellular signal transduction"/>
    <property type="evidence" value="ECO:0007669"/>
    <property type="project" value="TreeGrafter"/>
</dbReference>
<dbReference type="EC" id="2.7.1.-" evidence="6"/>
<evidence type="ECO:0000256" key="4">
    <source>
        <dbReference type="SAM" id="MobiDB-lite"/>
    </source>
</evidence>
<keyword evidence="6" id="KW-0808">Transferase</keyword>
<proteinExistence type="predicted"/>
<sequence length="609" mass="67169">MRSNDGSPPAGTLQLLDEHDPFTPLAASDLMQHQRLPFFVNAADEQPDEELSPSFVFPHTVEISSRDFSSLSSSIVTRTSLSNGEQSLAQYFPENSHSDYSKEGNLVRSSVFLRTRGDGSGSPSFSSLYRCGTQVKAGRSLNVEKVTSESNRMAGPLGACPSIAATRRAFKSQWFGSAPILNDYLLLKFIGRGSSGTVRLGYCLSRNLPVAIKSTIRPVAKRRSLGGISPVCRRIEAMEREVRVMKRLRHENVVSLYEVIDDPCSKTLYIVMQYIDKGPIAHLDMDGNCRPMDPDELVHYFQQILAALEHLQHHRIVHRDIKPENILISSNGRVFLADFGAAVFLDSEKSCLGRFEGTPLFMPPELFDDVSSMSKLSSDAAADGEVASESASKELQSSLPFPFAMDVWSLGVTLYTLLVGSVPFKSIGEIRAVCTRPVKLPNSIPETWRRLLEPMLGASPQQRATVSELQSKVKQMIANSTAQREAKVADCSFCSSARESEPVEQSSQLDPQPPPGRAPSNSKVFSFRRPTLPPLNEKYRQGVRMRSQGLSNSVCCLSGVSSSRGGREKAPVDPMRPDRQLGHLGNVRQLRQASMEESVSRQRFLSLAN</sequence>
<dbReference type="Pfam" id="PF00069">
    <property type="entry name" value="Pkinase"/>
    <property type="match status" value="1"/>
</dbReference>
<feature type="compositionally biased region" description="Basic and acidic residues" evidence="4">
    <location>
        <begin position="565"/>
        <end position="581"/>
    </location>
</feature>
<keyword evidence="6" id="KW-0418">Kinase</keyword>
<dbReference type="PANTHER" id="PTHR24346">
    <property type="entry name" value="MAP/MICROTUBULE AFFINITY-REGULATING KINASE"/>
    <property type="match status" value="1"/>
</dbReference>
<keyword evidence="2 3" id="KW-0067">ATP-binding</keyword>
<keyword evidence="1 3" id="KW-0547">Nucleotide-binding</keyword>